<accession>A0ABC9AYV5</accession>
<gene>
    <name evidence="2" type="ORF">URODEC1_LOCUS59661</name>
</gene>
<dbReference type="PANTHER" id="PTHR33074:SF124">
    <property type="entry name" value="DUF1618 DOMAIN-CONTAINING PROTEIN"/>
    <property type="match status" value="1"/>
</dbReference>
<keyword evidence="3" id="KW-1185">Reference proteome</keyword>
<dbReference type="Pfam" id="PF07762">
    <property type="entry name" value="DUF1618"/>
    <property type="match status" value="2"/>
</dbReference>
<dbReference type="Proteomes" id="UP001497457">
    <property type="component" value="Chromosome 23rd"/>
</dbReference>
<sequence>MEVPTAQSSTGPPPSAAYPRWVMFERYNRRYGYGCDSSYFTGDVNTLASAHTTTGHQIQASLLLADPPASSRVCLQLQASTTQGAEARDTTVIAAHGDSVLVAGTVVQDPSGNTPDYTTNHFVYRAGDAAAVPPRPPSLSLLPPYYVADKNCYSGRPKSRDLSSIATGIVRHGEDEIVVAELTMAEVTKDDTPELRAAELFLFRFGRWIVIKSPAIRNGDPEFGVLHAHSFTDAVVPVGDRMLCWVNLDRGLLLCDVFEERLVLEYVKLPVYPCRTWPSSAKRNVCATASGSTLKLVDVFPRCCCGGEGTTEAPTASVLLAPARSTADIFVYNAGGAAADPPRRPSLSLLPPCYLTFGNRWPSKLYLGNWSVGMSEHQQPHHATGHRCRCCCGGKGATLTGCLRSLNAYTINTWTLRVSDMEWVKDGMFHNTELWGLDAYYDERLPRLVPTYPVVSMDEPHTISFLLRDEDGYDPWLITVDMKSKTLRSATQNFRGSWGTHGRTLIPSSLSYYLNSSPSCISNVNLMGQSHIEKPQMAMVDEQVRDYDVDNLTMQSSCQPSTEPAVQASEILAALEEIPAYGLDDDMLKAAYRILRRDYGRRFRSLLSVPMNLRKDWLLMEIETSED</sequence>
<protein>
    <recommendedName>
        <fullName evidence="1">DUF1618 domain-containing protein</fullName>
    </recommendedName>
</protein>
<name>A0ABC9AYV5_9POAL</name>
<dbReference type="EMBL" id="OZ075133">
    <property type="protein sequence ID" value="CAL4989307.1"/>
    <property type="molecule type" value="Genomic_DNA"/>
</dbReference>
<feature type="domain" description="DUF1618" evidence="1">
    <location>
        <begin position="245"/>
        <end position="309"/>
    </location>
</feature>
<evidence type="ECO:0000313" key="2">
    <source>
        <dbReference type="EMBL" id="CAL4989307.1"/>
    </source>
</evidence>
<evidence type="ECO:0000259" key="1">
    <source>
        <dbReference type="Pfam" id="PF07762"/>
    </source>
</evidence>
<dbReference type="PANTHER" id="PTHR33074">
    <property type="entry name" value="EXPRESSED PROTEIN-RELATED"/>
    <property type="match status" value="1"/>
</dbReference>
<organism evidence="2 3">
    <name type="scientific">Urochloa decumbens</name>
    <dbReference type="NCBI Taxonomy" id="240449"/>
    <lineage>
        <taxon>Eukaryota</taxon>
        <taxon>Viridiplantae</taxon>
        <taxon>Streptophyta</taxon>
        <taxon>Embryophyta</taxon>
        <taxon>Tracheophyta</taxon>
        <taxon>Spermatophyta</taxon>
        <taxon>Magnoliopsida</taxon>
        <taxon>Liliopsida</taxon>
        <taxon>Poales</taxon>
        <taxon>Poaceae</taxon>
        <taxon>PACMAD clade</taxon>
        <taxon>Panicoideae</taxon>
        <taxon>Panicodae</taxon>
        <taxon>Paniceae</taxon>
        <taxon>Melinidinae</taxon>
        <taxon>Urochloa</taxon>
    </lineage>
</organism>
<evidence type="ECO:0000313" key="3">
    <source>
        <dbReference type="Proteomes" id="UP001497457"/>
    </source>
</evidence>
<dbReference type="InterPro" id="IPR011676">
    <property type="entry name" value="DUF1618"/>
</dbReference>
<proteinExistence type="predicted"/>
<reference evidence="2" key="1">
    <citation type="submission" date="2024-10" db="EMBL/GenBank/DDBJ databases">
        <authorList>
            <person name="Ryan C."/>
        </authorList>
    </citation>
    <scope>NUCLEOTIDE SEQUENCE [LARGE SCALE GENOMIC DNA]</scope>
</reference>
<dbReference type="AlphaFoldDB" id="A0ABC9AYV5"/>
<feature type="domain" description="DUF1618" evidence="1">
    <location>
        <begin position="387"/>
        <end position="463"/>
    </location>
</feature>